<comment type="caution">
    <text evidence="7">Lacks conserved residue(s) required for the propagation of feature annotation.</text>
</comment>
<feature type="disulfide bond" evidence="7">
    <location>
        <begin position="1146"/>
        <end position="1155"/>
    </location>
</feature>
<evidence type="ECO:0000256" key="3">
    <source>
        <dbReference type="ARBA" id="ARBA00022737"/>
    </source>
</evidence>
<evidence type="ECO:0000256" key="8">
    <source>
        <dbReference type="PROSITE-ProRule" id="PRU00124"/>
    </source>
</evidence>
<dbReference type="CDD" id="cd00112">
    <property type="entry name" value="LDLa"/>
    <property type="match status" value="2"/>
</dbReference>
<feature type="transmembrane region" description="Helical" evidence="9">
    <location>
        <begin position="1575"/>
        <end position="1597"/>
    </location>
</feature>
<feature type="domain" description="EGF-like" evidence="10">
    <location>
        <begin position="1113"/>
        <end position="1156"/>
    </location>
</feature>
<feature type="transmembrane region" description="Helical" evidence="9">
    <location>
        <begin position="1410"/>
        <end position="1434"/>
    </location>
</feature>
<dbReference type="GO" id="GO:0005886">
    <property type="term" value="C:plasma membrane"/>
    <property type="evidence" value="ECO:0007669"/>
    <property type="project" value="TreeGrafter"/>
</dbReference>
<keyword evidence="6 7" id="KW-1015">Disulfide bond</keyword>
<dbReference type="Proteomes" id="UP000663845">
    <property type="component" value="Unassembled WGS sequence"/>
</dbReference>
<evidence type="ECO:0000256" key="6">
    <source>
        <dbReference type="ARBA" id="ARBA00023157"/>
    </source>
</evidence>
<dbReference type="InterPro" id="IPR036055">
    <property type="entry name" value="LDL_receptor-like_sf"/>
</dbReference>
<keyword evidence="5 9" id="KW-0472">Membrane</keyword>
<feature type="disulfide bond" evidence="8">
    <location>
        <begin position="816"/>
        <end position="831"/>
    </location>
</feature>
<name>A0A815SPJ3_9BILA</name>
<evidence type="ECO:0000256" key="9">
    <source>
        <dbReference type="SAM" id="Phobius"/>
    </source>
</evidence>
<accession>A0A815SPJ3</accession>
<dbReference type="SUPFAM" id="SSF57196">
    <property type="entry name" value="EGF/Laminin"/>
    <property type="match status" value="1"/>
</dbReference>
<dbReference type="EMBL" id="CAJNOG010002155">
    <property type="protein sequence ID" value="CAF1492537.1"/>
    <property type="molecule type" value="Genomic_DNA"/>
</dbReference>
<feature type="transmembrane region" description="Helical" evidence="9">
    <location>
        <begin position="1446"/>
        <end position="1471"/>
    </location>
</feature>
<dbReference type="PROSITE" id="PS00022">
    <property type="entry name" value="EGF_1"/>
    <property type="match status" value="4"/>
</dbReference>
<dbReference type="Gene3D" id="2.10.25.10">
    <property type="entry name" value="Laminin"/>
    <property type="match status" value="2"/>
</dbReference>
<keyword evidence="2 9" id="KW-0812">Transmembrane</keyword>
<feature type="transmembrane region" description="Helical" evidence="9">
    <location>
        <begin position="1658"/>
        <end position="1679"/>
    </location>
</feature>
<feature type="disulfide bond" evidence="7">
    <location>
        <begin position="1167"/>
        <end position="1184"/>
    </location>
</feature>
<feature type="disulfide bond" evidence="8">
    <location>
        <begin position="216"/>
        <end position="234"/>
    </location>
</feature>
<feature type="transmembrane region" description="Helical" evidence="9">
    <location>
        <begin position="1625"/>
        <end position="1646"/>
    </location>
</feature>
<dbReference type="Gene3D" id="4.10.400.10">
    <property type="entry name" value="Low-density Lipoprotein Receptor"/>
    <property type="match status" value="2"/>
</dbReference>
<feature type="disulfide bond" evidence="7">
    <location>
        <begin position="1377"/>
        <end position="1386"/>
    </location>
</feature>
<keyword evidence="3" id="KW-0677">Repeat</keyword>
<proteinExistence type="predicted"/>
<comment type="subcellular location">
    <subcellularLocation>
        <location evidence="1">Membrane</location>
        <topology evidence="1">Single-pass membrane protein</topology>
    </subcellularLocation>
</comment>
<dbReference type="GO" id="GO:0016192">
    <property type="term" value="P:vesicle-mediated transport"/>
    <property type="evidence" value="ECO:0007669"/>
    <property type="project" value="UniProtKB-ARBA"/>
</dbReference>
<feature type="transmembrane region" description="Helical" evidence="9">
    <location>
        <begin position="1522"/>
        <end position="1547"/>
    </location>
</feature>
<keyword evidence="7" id="KW-0245">EGF-like domain</keyword>
<evidence type="ECO:0000256" key="2">
    <source>
        <dbReference type="ARBA" id="ARBA00022692"/>
    </source>
</evidence>
<dbReference type="InterPro" id="IPR002172">
    <property type="entry name" value="LDrepeatLR_classA_rpt"/>
</dbReference>
<feature type="disulfide bond" evidence="8">
    <location>
        <begin position="209"/>
        <end position="221"/>
    </location>
</feature>
<organism evidence="12 13">
    <name type="scientific">Adineta steineri</name>
    <dbReference type="NCBI Taxonomy" id="433720"/>
    <lineage>
        <taxon>Eukaryota</taxon>
        <taxon>Metazoa</taxon>
        <taxon>Spiralia</taxon>
        <taxon>Gnathifera</taxon>
        <taxon>Rotifera</taxon>
        <taxon>Eurotatoria</taxon>
        <taxon>Bdelloidea</taxon>
        <taxon>Adinetida</taxon>
        <taxon>Adinetidae</taxon>
        <taxon>Adineta</taxon>
    </lineage>
</organism>
<dbReference type="PROSITE" id="PS50026">
    <property type="entry name" value="EGF_3"/>
    <property type="match status" value="4"/>
</dbReference>
<comment type="caution">
    <text evidence="12">The sequence shown here is derived from an EMBL/GenBank/DDBJ whole genome shotgun (WGS) entry which is preliminary data.</text>
</comment>
<dbReference type="SMART" id="SM00181">
    <property type="entry name" value="EGF"/>
    <property type="match status" value="5"/>
</dbReference>
<dbReference type="InterPro" id="IPR050685">
    <property type="entry name" value="LDLR"/>
</dbReference>
<dbReference type="SMART" id="SM00192">
    <property type="entry name" value="LDLa"/>
    <property type="match status" value="7"/>
</dbReference>
<evidence type="ECO:0000313" key="12">
    <source>
        <dbReference type="EMBL" id="CAF1492537.1"/>
    </source>
</evidence>
<feature type="disulfide bond" evidence="7">
    <location>
        <begin position="1186"/>
        <end position="1195"/>
    </location>
</feature>
<evidence type="ECO:0000256" key="1">
    <source>
        <dbReference type="ARBA" id="ARBA00004167"/>
    </source>
</evidence>
<dbReference type="CDD" id="cd00637">
    <property type="entry name" value="7tm_classA_rhodopsin-like"/>
    <property type="match status" value="1"/>
</dbReference>
<sequence length="1707" mass="198897">MYVIILQLIIIIGITIVNTIYLYDTEDSTLIEVFDCIHVADTHYCRRSNQPIPLKRNQRQGQCYHNGTSYSFAKLRSTNISVRTILHQWRSSIENVELYARYLRQDNPSIDDDQSTLCQCTNPYSFGKNCEYFLPIANDTFEATLDWELQVQHSHEDYAQYYSDILCYTTLLCDSGRLCLDWRDICDGIQQCIYGYDEEVCDLLEFNECEDGEYRCMNGMCIPEEYFLDGDYDCMDLTDEKQSFKDTNCAYQRANIACDDRVCLPYQWSCGDGQCVESRFAFQKVAFGQHSCISRRDQFYMCEINFFERQWTLHNGKCVRSRESIGWNNQNMDSLEKCLYYFKCQLTGGLEKQCPCDDISSCSKYLISYCPTVFNYPIDQVFTSYITSIYSNIHNHYVKNPNIFLIHGIIKCRGFLIERSIRISYQEQLDLRHLESELCNYSSFGHMLIDAGYDRDCYRDSLTWTHRPYYFVDVCQYSKECISAYRIKDGIRNCADGKDEEQNPVKVIQSCSPIKKHRFRCSINEPTCLFVNKLGDGKVNCQNKHDESLLETNLPLSETICNDQSKKDCKFLRQYIEKSWEINSSSNIVNDLNTVKISFRQFCDTFYDLRSKKDEDLNTCKKWWTCREEQWQCHTGQCIDVAWVLDDEWDCSDASDEDAIFFYNHTFSTRNLNLITMSVLQKRFSILYKTQAFSGICNLTKEYPCFRVGVTHPLFNITYDRPCINLEQIGDGYVDCTGALDERNTLQHCTDSTTLGRDFLCVSSGICIDEFDICTHLCPNSLDNHVLCSHNMSLSYCSQPQETQCIDGQCAVVLKCDDNKDCLYGEDEYNCERTERILINNNGYVYRIEKQKQVKNSKYKIQQSKLPVHPSSIERIDIFSSSVHNKSIPVHSFVPIQSLLPYACNRGVGVLLFSNTTICFCPPQYYGNKCQFHSDRLTMILRLNLSGSIYAEFNDPTIVLKLLVLFIFNNQTIIANEFHARPDIESTIEKKWIGYGIYSRSNESIIYKRKRYFNRSNIIHEHPYTVRIECYELLTNKKPQLIAVWQYPVYFDYLPSFRFSKVLRLHRPRNEIYHPCFSNPCTSLEECHPLENQRSTYVCLCRNNYTGTNCSTLDSLCVNNYCSPQALCKPTYRGILNGNERPLCICPLNTFGHRCELENDICFENPCQNNGSCYSGTKTNEFLCVCNADFYGRQCEEKKQTIQLNFHDSIPHHGATVQYFILNSNTFDLILLYQRVFSILPQKVNDLISDIKVPEIILIRFYINKQIKIYLIVLQINATSINRTIYWYEQQQCSPAHSLWSISEELSPIKYHYLCSNMSVLGCFYDNDYLCVCMKEKVNETECFGYDHYLDQCSRCLANGLCLQDDPLKINSFFCLCPPCYYGSLCQFSSIVQSFSLYSLFVSIRIDKQLLYVTLAMIILIVGGINNYASFITFKRPNLYKSGVARYLLLSSLMSQCSLLTLFGVIILSVLPSFLSSNILCKILSYFLSTFTRCTCWFFSWITLERLFLVLFPFNQFLKKPILASVVIAITLVIVSSMHIHELFFYIRLEDPNKQILCVANFTQQWSTYNRFNLMAHYIIPFCIQIISITILIVLIARSRSRVKQKGTSKFIELLKQQFKEQKELYILPLIIIISSLPQVILSFIFSCTELSSWQRHTLLSMYLLSYAPQLLGFIIFVVPSENFSKEFQKTQLSKRCLFKMIYRKHT</sequence>
<dbReference type="PROSITE" id="PS50068">
    <property type="entry name" value="LDLRA_2"/>
    <property type="match status" value="3"/>
</dbReference>
<gene>
    <name evidence="12" type="ORF">JYZ213_LOCUS43012</name>
</gene>
<feature type="domain" description="G-protein coupled receptors family 1 profile" evidence="11">
    <location>
        <begin position="1425"/>
        <end position="1677"/>
    </location>
</feature>
<dbReference type="SUPFAM" id="SSF57424">
    <property type="entry name" value="LDL receptor-like module"/>
    <property type="match status" value="2"/>
</dbReference>
<feature type="domain" description="EGF-like" evidence="10">
    <location>
        <begin position="1349"/>
        <end position="1387"/>
    </location>
</feature>
<dbReference type="SUPFAM" id="SSF81321">
    <property type="entry name" value="Family A G protein-coupled receptor-like"/>
    <property type="match status" value="1"/>
</dbReference>
<feature type="disulfide bond" evidence="8">
    <location>
        <begin position="633"/>
        <end position="651"/>
    </location>
</feature>
<protein>
    <submittedName>
        <fullName evidence="12">Uncharacterized protein</fullName>
    </submittedName>
</protein>
<evidence type="ECO:0000256" key="4">
    <source>
        <dbReference type="ARBA" id="ARBA00022989"/>
    </source>
</evidence>
<dbReference type="InterPro" id="IPR017452">
    <property type="entry name" value="GPCR_Rhodpsn_7TM"/>
</dbReference>
<dbReference type="Gene3D" id="1.20.1070.10">
    <property type="entry name" value="Rhodopsin 7-helix transmembrane proteins"/>
    <property type="match status" value="1"/>
</dbReference>
<dbReference type="PROSITE" id="PS50262">
    <property type="entry name" value="G_PROTEIN_RECEP_F1_2"/>
    <property type="match status" value="1"/>
</dbReference>
<evidence type="ECO:0000256" key="7">
    <source>
        <dbReference type="PROSITE-ProRule" id="PRU00076"/>
    </source>
</evidence>
<keyword evidence="4 9" id="KW-1133">Transmembrane helix</keyword>
<evidence type="ECO:0000259" key="10">
    <source>
        <dbReference type="PROSITE" id="PS50026"/>
    </source>
</evidence>
<dbReference type="Pfam" id="PF00057">
    <property type="entry name" value="Ldl_recept_a"/>
    <property type="match status" value="2"/>
</dbReference>
<feature type="domain" description="EGF-like" evidence="10">
    <location>
        <begin position="1072"/>
        <end position="1111"/>
    </location>
</feature>
<feature type="transmembrane region" description="Helical" evidence="9">
    <location>
        <begin position="1483"/>
        <end position="1502"/>
    </location>
</feature>
<evidence type="ECO:0000256" key="5">
    <source>
        <dbReference type="ARBA" id="ARBA00023136"/>
    </source>
</evidence>
<dbReference type="PRINTS" id="PR00261">
    <property type="entry name" value="LDLRECEPTOR"/>
</dbReference>
<feature type="domain" description="EGF-like" evidence="10">
    <location>
        <begin position="1158"/>
        <end position="1196"/>
    </location>
</feature>
<feature type="disulfide bond" evidence="7">
    <location>
        <begin position="1101"/>
        <end position="1110"/>
    </location>
</feature>
<dbReference type="PANTHER" id="PTHR24270">
    <property type="entry name" value="LOW-DENSITY LIPOPROTEIN RECEPTOR-RELATED"/>
    <property type="match status" value="1"/>
</dbReference>
<dbReference type="InterPro" id="IPR000742">
    <property type="entry name" value="EGF"/>
</dbReference>
<reference evidence="12" key="1">
    <citation type="submission" date="2021-02" db="EMBL/GenBank/DDBJ databases">
        <authorList>
            <person name="Nowell W R."/>
        </authorList>
    </citation>
    <scope>NUCLEOTIDE SEQUENCE</scope>
</reference>
<evidence type="ECO:0000259" key="11">
    <source>
        <dbReference type="PROSITE" id="PS50262"/>
    </source>
</evidence>
<evidence type="ECO:0000313" key="13">
    <source>
        <dbReference type="Proteomes" id="UP000663845"/>
    </source>
</evidence>
<feature type="disulfide bond" evidence="8">
    <location>
        <begin position="626"/>
        <end position="638"/>
    </location>
</feature>